<gene>
    <name evidence="4" type="ORF">Plec18167_000351</name>
</gene>
<dbReference type="SUPFAM" id="SSF49482">
    <property type="entry name" value="Aromatic compound dioxygenase"/>
    <property type="match status" value="1"/>
</dbReference>
<reference evidence="4 5" key="1">
    <citation type="journal article" date="2024" name="IMA Fungus">
        <title>IMA Genome - F19 : A genome assembly and annotation guide to empower mycologists, including annotated draft genome sequences of Ceratocystis pirilliformis, Diaporthe australafricana, Fusarium ophioides, Paecilomyces lecythidis, and Sporothrix stenoceras.</title>
        <authorList>
            <person name="Aylward J."/>
            <person name="Wilson A.M."/>
            <person name="Visagie C.M."/>
            <person name="Spraker J."/>
            <person name="Barnes I."/>
            <person name="Buitendag C."/>
            <person name="Ceriani C."/>
            <person name="Del Mar Angel L."/>
            <person name="du Plessis D."/>
            <person name="Fuchs T."/>
            <person name="Gasser K."/>
            <person name="Kramer D."/>
            <person name="Li W."/>
            <person name="Munsamy K."/>
            <person name="Piso A."/>
            <person name="Price J.L."/>
            <person name="Sonnekus B."/>
            <person name="Thomas C."/>
            <person name="van der Nest A."/>
            <person name="van Dijk A."/>
            <person name="van Heerden A."/>
            <person name="van Vuuren N."/>
            <person name="Yilmaz N."/>
            <person name="Duong T.A."/>
            <person name="van der Merwe N.A."/>
            <person name="Wingfield M.J."/>
            <person name="Wingfield B.D."/>
        </authorList>
    </citation>
    <scope>NUCLEOTIDE SEQUENCE [LARGE SCALE GENOMIC DNA]</scope>
    <source>
        <strain evidence="4 5">CMW 18167</strain>
    </source>
</reference>
<feature type="region of interest" description="Disordered" evidence="1">
    <location>
        <begin position="345"/>
        <end position="366"/>
    </location>
</feature>
<organism evidence="4 5">
    <name type="scientific">Paecilomyces lecythidis</name>
    <dbReference type="NCBI Taxonomy" id="3004212"/>
    <lineage>
        <taxon>Eukaryota</taxon>
        <taxon>Fungi</taxon>
        <taxon>Dikarya</taxon>
        <taxon>Ascomycota</taxon>
        <taxon>Pezizomycotina</taxon>
        <taxon>Eurotiomycetes</taxon>
        <taxon>Eurotiomycetidae</taxon>
        <taxon>Eurotiales</taxon>
        <taxon>Thermoascaceae</taxon>
        <taxon>Paecilomyces</taxon>
    </lineage>
</organism>
<name>A0ABR3YEN2_9EURO</name>
<dbReference type="EMBL" id="JAVDPF010000001">
    <property type="protein sequence ID" value="KAL1886421.1"/>
    <property type="molecule type" value="Genomic_DNA"/>
</dbReference>
<feature type="compositionally biased region" description="Low complexity" evidence="1">
    <location>
        <begin position="346"/>
        <end position="366"/>
    </location>
</feature>
<dbReference type="PANTHER" id="PTHR34315">
    <property type="match status" value="1"/>
</dbReference>
<comment type="caution">
    <text evidence="4">The sequence shown here is derived from an EMBL/GenBank/DDBJ whole genome shotgun (WGS) entry which is preliminary data.</text>
</comment>
<sequence length="366" mass="39854">MHLNSILAFTILSFIPATLAHLDKPLSPAAELQKREFKRHASRSLEKCSTKLMERGIAARAESRRKALINKHKRSLLTVRDTDTVLNKSHLVTGSHITPSTPEEQVFASTADNNTCVLSPEGEIGPYFVPGELVRSDVREGQPGVPVILEGQFIDVETCDPIPNLWWDIWNCNATGVYSGVVESGNGNSNDAANINTTFLRGIQKTDQDGVVRFNTIFPGHYSGRTNHHHLVAHLNASVLPNNTLSGGTVAHIGQLFWDQDLVYKVEATYPYNTNNITLTTNAEDHVVIAETEDSTSDPMINYVYLGDRVEDGLFGWITIGVNRSATYDTDYSFIYTGSGGEEVEGSGFSPSGLASGSALPSSTSA</sequence>
<evidence type="ECO:0000256" key="2">
    <source>
        <dbReference type="SAM" id="SignalP"/>
    </source>
</evidence>
<evidence type="ECO:0000256" key="1">
    <source>
        <dbReference type="SAM" id="MobiDB-lite"/>
    </source>
</evidence>
<dbReference type="Pfam" id="PF00775">
    <property type="entry name" value="Dioxygenase_C"/>
    <property type="match status" value="1"/>
</dbReference>
<feature type="signal peptide" evidence="2">
    <location>
        <begin position="1"/>
        <end position="20"/>
    </location>
</feature>
<dbReference type="InterPro" id="IPR000627">
    <property type="entry name" value="Intradiol_dOase_C"/>
</dbReference>
<protein>
    <recommendedName>
        <fullName evidence="3">Intradiol ring-cleavage dioxygenases domain-containing protein</fullName>
    </recommendedName>
</protein>
<keyword evidence="2" id="KW-0732">Signal</keyword>
<evidence type="ECO:0000313" key="5">
    <source>
        <dbReference type="Proteomes" id="UP001583193"/>
    </source>
</evidence>
<feature type="domain" description="Intradiol ring-cleavage dioxygenases" evidence="3">
    <location>
        <begin position="134"/>
        <end position="227"/>
    </location>
</feature>
<dbReference type="Gene3D" id="2.60.130.10">
    <property type="entry name" value="Aromatic compound dioxygenase"/>
    <property type="match status" value="1"/>
</dbReference>
<keyword evidence="5" id="KW-1185">Reference proteome</keyword>
<dbReference type="Proteomes" id="UP001583193">
    <property type="component" value="Unassembled WGS sequence"/>
</dbReference>
<feature type="chain" id="PRO_5045398987" description="Intradiol ring-cleavage dioxygenases domain-containing protein" evidence="2">
    <location>
        <begin position="21"/>
        <end position="366"/>
    </location>
</feature>
<accession>A0ABR3YEN2</accession>
<dbReference type="InterPro" id="IPR015889">
    <property type="entry name" value="Intradiol_dOase_core"/>
</dbReference>
<evidence type="ECO:0000313" key="4">
    <source>
        <dbReference type="EMBL" id="KAL1886421.1"/>
    </source>
</evidence>
<dbReference type="CDD" id="cd03457">
    <property type="entry name" value="intradiol_dioxygenase_like"/>
    <property type="match status" value="1"/>
</dbReference>
<dbReference type="PANTHER" id="PTHR34315:SF9">
    <property type="entry name" value="INTRADIOL RING-CLEAVAGE DIOXYGENASES DOMAIN-CONTAINING PROTEIN-RELATED"/>
    <property type="match status" value="1"/>
</dbReference>
<proteinExistence type="predicted"/>
<evidence type="ECO:0000259" key="3">
    <source>
        <dbReference type="Pfam" id="PF00775"/>
    </source>
</evidence>